<gene>
    <name evidence="1" type="ORF">F8M41_005061</name>
</gene>
<reference evidence="1 2" key="1">
    <citation type="journal article" date="2019" name="Environ. Microbiol.">
        <title>At the nexus of three kingdoms: the genome of the mycorrhizal fungus Gigaspora margarita provides insights into plant, endobacterial and fungal interactions.</title>
        <authorList>
            <person name="Venice F."/>
            <person name="Ghignone S."/>
            <person name="Salvioli di Fossalunga A."/>
            <person name="Amselem J."/>
            <person name="Novero M."/>
            <person name="Xianan X."/>
            <person name="Sedzielewska Toro K."/>
            <person name="Morin E."/>
            <person name="Lipzen A."/>
            <person name="Grigoriev I.V."/>
            <person name="Henrissat B."/>
            <person name="Martin F.M."/>
            <person name="Bonfante P."/>
        </authorList>
    </citation>
    <scope>NUCLEOTIDE SEQUENCE [LARGE SCALE GENOMIC DNA]</scope>
    <source>
        <strain evidence="1 2">BEG34</strain>
    </source>
</reference>
<proteinExistence type="predicted"/>
<evidence type="ECO:0000313" key="1">
    <source>
        <dbReference type="EMBL" id="KAF0433488.1"/>
    </source>
</evidence>
<evidence type="ECO:0000313" key="2">
    <source>
        <dbReference type="Proteomes" id="UP000439903"/>
    </source>
</evidence>
<protein>
    <submittedName>
        <fullName evidence="1">Uncharacterized protein</fullName>
    </submittedName>
</protein>
<comment type="caution">
    <text evidence="1">The sequence shown here is derived from an EMBL/GenBank/DDBJ whole genome shotgun (WGS) entry which is preliminary data.</text>
</comment>
<organism evidence="1 2">
    <name type="scientific">Gigaspora margarita</name>
    <dbReference type="NCBI Taxonomy" id="4874"/>
    <lineage>
        <taxon>Eukaryota</taxon>
        <taxon>Fungi</taxon>
        <taxon>Fungi incertae sedis</taxon>
        <taxon>Mucoromycota</taxon>
        <taxon>Glomeromycotina</taxon>
        <taxon>Glomeromycetes</taxon>
        <taxon>Diversisporales</taxon>
        <taxon>Gigasporaceae</taxon>
        <taxon>Gigaspora</taxon>
    </lineage>
</organism>
<name>A0A8H4A6F8_GIGMA</name>
<keyword evidence="2" id="KW-1185">Reference proteome</keyword>
<dbReference type="EMBL" id="WTPW01001472">
    <property type="protein sequence ID" value="KAF0433488.1"/>
    <property type="molecule type" value="Genomic_DNA"/>
</dbReference>
<dbReference type="OrthoDB" id="2469296at2759"/>
<sequence length="84" mass="9642">MEKGKATEKKKEPEDAPVEKLVKRGQFYSGDYDKQVLYSRKKEYKTSESASMGEIRGVLKYTAEYTSKKSSDNEFVVFVEEASK</sequence>
<accession>A0A8H4A6F8</accession>
<dbReference type="AlphaFoldDB" id="A0A8H4A6F8"/>
<dbReference type="Proteomes" id="UP000439903">
    <property type="component" value="Unassembled WGS sequence"/>
</dbReference>